<feature type="domain" description="Protein kinase" evidence="6">
    <location>
        <begin position="86"/>
        <end position="354"/>
    </location>
</feature>
<dbReference type="Pfam" id="PF03781">
    <property type="entry name" value="FGE-sulfatase"/>
    <property type="match status" value="1"/>
</dbReference>
<protein>
    <submittedName>
        <fullName evidence="7">Protein kinase</fullName>
    </submittedName>
</protein>
<keyword evidence="3 7" id="KW-0418">Kinase</keyword>
<dbReference type="InterPro" id="IPR008271">
    <property type="entry name" value="Ser/Thr_kinase_AS"/>
</dbReference>
<dbReference type="PROSITE" id="PS50011">
    <property type="entry name" value="PROTEIN_KINASE_DOM"/>
    <property type="match status" value="1"/>
</dbReference>
<evidence type="ECO:0000256" key="3">
    <source>
        <dbReference type="ARBA" id="ARBA00022777"/>
    </source>
</evidence>
<dbReference type="GO" id="GO:0004674">
    <property type="term" value="F:protein serine/threonine kinase activity"/>
    <property type="evidence" value="ECO:0007669"/>
    <property type="project" value="TreeGrafter"/>
</dbReference>
<organism evidence="7">
    <name type="scientific">Tunturiibacter psychrotolerans</name>
    <dbReference type="NCBI Taxonomy" id="3069686"/>
    <lineage>
        <taxon>Bacteria</taxon>
        <taxon>Pseudomonadati</taxon>
        <taxon>Acidobacteriota</taxon>
        <taxon>Terriglobia</taxon>
        <taxon>Terriglobales</taxon>
        <taxon>Acidobacteriaceae</taxon>
        <taxon>Tunturiibacter</taxon>
    </lineage>
</organism>
<dbReference type="Gene3D" id="3.30.200.20">
    <property type="entry name" value="Phosphorylase Kinase, domain 1"/>
    <property type="match status" value="1"/>
</dbReference>
<gene>
    <name evidence="7" type="ORF">RBB77_21565</name>
</gene>
<reference evidence="7" key="2">
    <citation type="journal article" date="2024" name="Environ. Microbiol.">
        <title>Genome analysis and description of Tunturibacter gen. nov. expands the diversity of Terriglobia in tundra soils.</title>
        <authorList>
            <person name="Messyasz A."/>
            <person name="Mannisto M.K."/>
            <person name="Kerkhof L.J."/>
            <person name="Haggblom M.M."/>
        </authorList>
    </citation>
    <scope>NUCLEOTIDE SEQUENCE</scope>
    <source>
        <strain evidence="7">X5P6</strain>
    </source>
</reference>
<dbReference type="SUPFAM" id="SSF53474">
    <property type="entry name" value="alpha/beta-Hydrolases"/>
    <property type="match status" value="1"/>
</dbReference>
<feature type="transmembrane region" description="Helical" evidence="5">
    <location>
        <begin position="381"/>
        <end position="400"/>
    </location>
</feature>
<dbReference type="RefSeq" id="WP_353063821.1">
    <property type="nucleotide sequence ID" value="NZ_CP132942.1"/>
</dbReference>
<evidence type="ECO:0000259" key="6">
    <source>
        <dbReference type="PROSITE" id="PS50011"/>
    </source>
</evidence>
<keyword evidence="5" id="KW-0472">Membrane</keyword>
<dbReference type="EMBL" id="CP132942">
    <property type="protein sequence ID" value="XCB32979.1"/>
    <property type="molecule type" value="Genomic_DNA"/>
</dbReference>
<dbReference type="KEGG" id="tpsc:RBB77_21565"/>
<keyword evidence="4" id="KW-0067">ATP-binding</keyword>
<dbReference type="SUPFAM" id="SSF56112">
    <property type="entry name" value="Protein kinase-like (PK-like)"/>
    <property type="match status" value="1"/>
</dbReference>
<dbReference type="InterPro" id="IPR011009">
    <property type="entry name" value="Kinase-like_dom_sf"/>
</dbReference>
<dbReference type="InterPro" id="IPR005532">
    <property type="entry name" value="SUMF_dom"/>
</dbReference>
<keyword evidence="2" id="KW-0547">Nucleotide-binding</keyword>
<dbReference type="AlphaFoldDB" id="A0AAU7ZPW8"/>
<reference evidence="7" key="1">
    <citation type="submission" date="2023-08" db="EMBL/GenBank/DDBJ databases">
        <authorList>
            <person name="Messyasz A."/>
            <person name="Mannisto M.K."/>
            <person name="Kerkhof L.J."/>
            <person name="Haggblom M."/>
        </authorList>
    </citation>
    <scope>NUCLEOTIDE SEQUENCE</scope>
    <source>
        <strain evidence="7">X5P6</strain>
    </source>
</reference>
<dbReference type="GO" id="GO:0005524">
    <property type="term" value="F:ATP binding"/>
    <property type="evidence" value="ECO:0007669"/>
    <property type="project" value="UniProtKB-KW"/>
</dbReference>
<dbReference type="InterPro" id="IPR000719">
    <property type="entry name" value="Prot_kinase_dom"/>
</dbReference>
<dbReference type="InterPro" id="IPR016187">
    <property type="entry name" value="CTDL_fold"/>
</dbReference>
<dbReference type="CDD" id="cd14014">
    <property type="entry name" value="STKc_PknB_like"/>
    <property type="match status" value="1"/>
</dbReference>
<dbReference type="PANTHER" id="PTHR43289:SF34">
    <property type="entry name" value="SERINE_THREONINE-PROTEIN KINASE YBDM-RELATED"/>
    <property type="match status" value="1"/>
</dbReference>
<dbReference type="Gene3D" id="3.40.50.1820">
    <property type="entry name" value="alpha/beta hydrolase"/>
    <property type="match status" value="1"/>
</dbReference>
<evidence type="ECO:0000256" key="5">
    <source>
        <dbReference type="SAM" id="Phobius"/>
    </source>
</evidence>
<keyword evidence="5" id="KW-1133">Transmembrane helix</keyword>
<evidence type="ECO:0000313" key="7">
    <source>
        <dbReference type="EMBL" id="XCB32979.1"/>
    </source>
</evidence>
<dbReference type="Pfam" id="PF00069">
    <property type="entry name" value="Pkinase"/>
    <property type="match status" value="1"/>
</dbReference>
<evidence type="ECO:0000256" key="1">
    <source>
        <dbReference type="ARBA" id="ARBA00022679"/>
    </source>
</evidence>
<dbReference type="InterPro" id="IPR029058">
    <property type="entry name" value="AB_hydrolase_fold"/>
</dbReference>
<dbReference type="Gene3D" id="3.90.1580.10">
    <property type="entry name" value="paralog of FGE (formylglycine-generating enzyme)"/>
    <property type="match status" value="1"/>
</dbReference>
<dbReference type="InterPro" id="IPR042095">
    <property type="entry name" value="SUMF_sf"/>
</dbReference>
<proteinExistence type="predicted"/>
<evidence type="ECO:0000256" key="4">
    <source>
        <dbReference type="ARBA" id="ARBA00022840"/>
    </source>
</evidence>
<keyword evidence="1" id="KW-0808">Transferase</keyword>
<evidence type="ECO:0000256" key="2">
    <source>
        <dbReference type="ARBA" id="ARBA00022741"/>
    </source>
</evidence>
<accession>A0AAU7ZPW8</accession>
<dbReference type="SMART" id="SM00220">
    <property type="entry name" value="S_TKc"/>
    <property type="match status" value="1"/>
</dbReference>
<sequence>MGMTAKQWELVKDLYQSALECSPAQRASFLKQNERDEVVRDEVHRLLGMHPRLGSFLSSPAFVDPRRAPANPLERLAPGAVLAKRYRIVSFIAAGGMGEVYKAEDLLLDRMVALKLLPKELAEDRDSLQQFLREAKTASALNHASICRVYDFGEDAARAFIAMEYLEGETLSARIQRGRLSTVEVLKIAIAVADALATAHRKGIVHLDLKPGNIMLTESGAILLDFGLAKYERPILFVEENLAGLTADVQVVGTLPYMSPEQLHGQPVDARSDIFAFGSVLYEMFTGEKAFPRKPTRETLIAVEREEPSPLDQFVEDVPNKDVPNALDRIIRCCLHKRPEDRYASMMEVEQELKNCAELISANAIGLNPRVLFRQSRQPRVAIPALIILIAFMSIIGWGIHHSSKVRWAREQALPQIGKLIERGQPGEAYALAVQAERYIPADPTLARFWPDISWSDSIITSPPGASVYRRNYNAPNAQWEFAGLSPILKGRFPAVDSSWKFELHGYTTLERATFPSGPITVALHSDGQANRGMVPVELDQESVEGDPFAQWGIVGIAGFQALPTVRIGKYWIDKFEVTNREFKHFVDQGGYKKQEYWEHEFRKDGRVLSWTNAMKLFVDKTSRPGPSTWTRGEYPQGEGEFPVTGVSWFEAEAYAEFVGKSLPTIYHWAAAASPTDSSSLIPASNFSSKGPSPVGAYHGMSWSGAYDMAGNAKEWCANEATSGRHYIMGGAWDEPTYMFNYPDARSPFERSRGFGFRCAEYESTGRDAEAAGAPITVQLRDFGSEKPVSDQLFRAYKNEYSYDKTPLHPKVESVEQAEDWRVEKVSFDAAYGGERVTAYLFLPRGASPPFQVVVYFPGGAAAHMRSSAEGIQISLSDFDFIVKSGRAVLFPIYKGTFERGSGLKPIYFPNTSSTYRDNVIFWSKDLSRSVDYLETRPDVNPNALAYEGDSWGAAIGGLLPAVETRFKALVLITPGLWLQQPLPEVDQVNFAPHVKTPVLMLNGRFDFIYPPKISQEPMFRLLGTPSEQKRRVVYDTAHDVPRTEMIRESLNWLDKYLGSVR</sequence>
<dbReference type="PROSITE" id="PS00108">
    <property type="entry name" value="PROTEIN_KINASE_ST"/>
    <property type="match status" value="1"/>
</dbReference>
<keyword evidence="5" id="KW-0812">Transmembrane</keyword>
<dbReference type="Gene3D" id="1.10.510.10">
    <property type="entry name" value="Transferase(Phosphotransferase) domain 1"/>
    <property type="match status" value="1"/>
</dbReference>
<name>A0AAU7ZPW8_9BACT</name>
<dbReference type="PANTHER" id="PTHR43289">
    <property type="entry name" value="MITOGEN-ACTIVATED PROTEIN KINASE KINASE KINASE 20-RELATED"/>
    <property type="match status" value="1"/>
</dbReference>
<dbReference type="SUPFAM" id="SSF56436">
    <property type="entry name" value="C-type lectin-like"/>
    <property type="match status" value="1"/>
</dbReference>